<dbReference type="RefSeq" id="WP_093960311.1">
    <property type="nucleotide sequence ID" value="NZ_NEWD01000013.1"/>
</dbReference>
<dbReference type="Proteomes" id="UP000215433">
    <property type="component" value="Unassembled WGS sequence"/>
</dbReference>
<name>A0A229VYB4_9BIFI</name>
<accession>A0A229VYB4</accession>
<comment type="caution">
    <text evidence="1">The sequence shown here is derived from an EMBL/GenBank/DDBJ whole genome shotgun (WGS) entry which is preliminary data.</text>
</comment>
<sequence length="126" mass="14536">MTATTITQTTGYDYRATVIQDIEDWISENHANYDSMDAMREACEPIVTGLDTGSYVYSNWQARDYIARSGFIFGGDWEEFLLWTATMNLDIAEIISDPTDMDTIIRLFHFDEWCWDEASTGIEDMD</sequence>
<organism evidence="1 2">
    <name type="scientific">Bifidobacterium vansinderenii</name>
    <dbReference type="NCBI Taxonomy" id="1984871"/>
    <lineage>
        <taxon>Bacteria</taxon>
        <taxon>Bacillati</taxon>
        <taxon>Actinomycetota</taxon>
        <taxon>Actinomycetes</taxon>
        <taxon>Bifidobacteriales</taxon>
        <taxon>Bifidobacteriaceae</taxon>
        <taxon>Bifidobacterium</taxon>
    </lineage>
</organism>
<evidence type="ECO:0000313" key="1">
    <source>
        <dbReference type="EMBL" id="OXN00619.1"/>
    </source>
</evidence>
<dbReference type="AlphaFoldDB" id="A0A229VYB4"/>
<protein>
    <submittedName>
        <fullName evidence="1">Uncharacterized protein</fullName>
    </submittedName>
</protein>
<gene>
    <name evidence="1" type="ORF">Tam10B_1142</name>
</gene>
<proteinExistence type="predicted"/>
<dbReference type="OrthoDB" id="3232675at2"/>
<keyword evidence="2" id="KW-1185">Reference proteome</keyword>
<dbReference type="EMBL" id="NEWD01000013">
    <property type="protein sequence ID" value="OXN00619.1"/>
    <property type="molecule type" value="Genomic_DNA"/>
</dbReference>
<evidence type="ECO:0000313" key="2">
    <source>
        <dbReference type="Proteomes" id="UP000215433"/>
    </source>
</evidence>
<reference evidence="1 2" key="1">
    <citation type="submission" date="2017-05" db="EMBL/GenBank/DDBJ databases">
        <title>Bifidobacterium vansinderenii sp. nov.</title>
        <authorList>
            <person name="Lugli G.A."/>
            <person name="Duranti S."/>
            <person name="Mangifesta M."/>
        </authorList>
    </citation>
    <scope>NUCLEOTIDE SEQUENCE [LARGE SCALE GENOMIC DNA]</scope>
    <source>
        <strain evidence="1 2">Tam10B</strain>
    </source>
</reference>